<reference evidence="2 3" key="1">
    <citation type="journal article" date="2018" name="Evol. Lett.">
        <title>Horizontal gene cluster transfer increased hallucinogenic mushroom diversity.</title>
        <authorList>
            <person name="Reynolds H.T."/>
            <person name="Vijayakumar V."/>
            <person name="Gluck-Thaler E."/>
            <person name="Korotkin H.B."/>
            <person name="Matheny P.B."/>
            <person name="Slot J.C."/>
        </authorList>
    </citation>
    <scope>NUCLEOTIDE SEQUENCE [LARGE SCALE GENOMIC DNA]</scope>
    <source>
        <strain evidence="2 3">2631</strain>
    </source>
</reference>
<gene>
    <name evidence="2" type="ORF">CVT25_009672</name>
</gene>
<keyword evidence="1" id="KW-0472">Membrane</keyword>
<evidence type="ECO:0000256" key="1">
    <source>
        <dbReference type="SAM" id="Phobius"/>
    </source>
</evidence>
<organism evidence="2 3">
    <name type="scientific">Psilocybe cyanescens</name>
    <dbReference type="NCBI Taxonomy" id="93625"/>
    <lineage>
        <taxon>Eukaryota</taxon>
        <taxon>Fungi</taxon>
        <taxon>Dikarya</taxon>
        <taxon>Basidiomycota</taxon>
        <taxon>Agaricomycotina</taxon>
        <taxon>Agaricomycetes</taxon>
        <taxon>Agaricomycetidae</taxon>
        <taxon>Agaricales</taxon>
        <taxon>Agaricineae</taxon>
        <taxon>Strophariaceae</taxon>
        <taxon>Psilocybe</taxon>
    </lineage>
</organism>
<dbReference type="EMBL" id="NHYD01002043">
    <property type="protein sequence ID" value="PPQ88726.1"/>
    <property type="molecule type" value="Genomic_DNA"/>
</dbReference>
<keyword evidence="1" id="KW-1133">Transmembrane helix</keyword>
<sequence length="192" mass="21892">MAPALLLSLYISAMTVYTLDLYRTYYFKKRFISQADCNTGSAQDNYLNMLASYQMWGNILLEMKATWRTTRDVCILLMPYVVTPHDPLTQIDADGDRLSIAILQINVVAGTIFARTSAISAFLFAAMGLVLSHVYTSKKLDLNDRRIIDKWVKASLSIDRAESVEFWVCLILPISCTIWSVFYKSFRISHYG</sequence>
<feature type="transmembrane region" description="Helical" evidence="1">
    <location>
        <begin position="6"/>
        <end position="22"/>
    </location>
</feature>
<keyword evidence="3" id="KW-1185">Reference proteome</keyword>
<dbReference type="Proteomes" id="UP000283269">
    <property type="component" value="Unassembled WGS sequence"/>
</dbReference>
<proteinExistence type="predicted"/>
<protein>
    <submittedName>
        <fullName evidence="2">Uncharacterized protein</fullName>
    </submittedName>
</protein>
<accession>A0A409XD98</accession>
<dbReference type="AlphaFoldDB" id="A0A409XD98"/>
<evidence type="ECO:0000313" key="3">
    <source>
        <dbReference type="Proteomes" id="UP000283269"/>
    </source>
</evidence>
<feature type="transmembrane region" description="Helical" evidence="1">
    <location>
        <begin position="164"/>
        <end position="183"/>
    </location>
</feature>
<name>A0A409XD98_PSICY</name>
<feature type="transmembrane region" description="Helical" evidence="1">
    <location>
        <begin position="112"/>
        <end position="135"/>
    </location>
</feature>
<evidence type="ECO:0000313" key="2">
    <source>
        <dbReference type="EMBL" id="PPQ88726.1"/>
    </source>
</evidence>
<dbReference type="InParanoid" id="A0A409XD98"/>
<keyword evidence="1" id="KW-0812">Transmembrane</keyword>
<comment type="caution">
    <text evidence="2">The sequence shown here is derived from an EMBL/GenBank/DDBJ whole genome shotgun (WGS) entry which is preliminary data.</text>
</comment>